<dbReference type="Proteomes" id="UP001281147">
    <property type="component" value="Unassembled WGS sequence"/>
</dbReference>
<keyword evidence="2" id="KW-1185">Reference proteome</keyword>
<sequence length="596" mass="65191">MPTRVSYGSRAGTSNDYPNNLHSSFGAFHQSQGVRPPCASLEELTHALREDMDAGTLSSVPECTTSNLSLNLSALVPLLRPTIGPYSDGGEHDLPPEFKASWTNPDDADEYLNLGLNKAHPLASIQSIVSCNHDHQLRQTVQRAASRGIVAAVEALDGFKYSFNNGWSAKDEDGLRFSYICQDSMQNKDRHANGFPRTQKHLKSNDRAAGVYGPNSDRAARKPTYDCKGSVSVKCSFSRQSIDVYYRHYAIHPTVGERKALPKEGPRSRRQRGQCELADGESPYSGYDAAPAGGLLGRLKAETAALNAAFKTKRAPSKHTPAPAVDAQQEHSNVGKPLKRKRDSDAPVQISKSSKPLSLVELLRQSEAAKKPQPQQKSEKSNDRPSTQPPPITYELPSWQKPPPAPAPAPVKPKPPPPPQQQHQQFSGLPYQPPYRPTHALQQQQQHGSPWPAKPQQMLPVVQRQEYLGLPKNAHPQAQGLFTTMKPVWQDTFVPRVYVPNAPSRRGKGPSCGNCRAGKKGCDEQKPVCGNCAKTGRVDCSYEPPTATSPAAEAGALQAVSAWNGQQTGESLPLPATPQQQQPEREESPDPWFPKR</sequence>
<evidence type="ECO:0000313" key="1">
    <source>
        <dbReference type="EMBL" id="KAK3683209.1"/>
    </source>
</evidence>
<comment type="caution">
    <text evidence="1">The sequence shown here is derived from an EMBL/GenBank/DDBJ whole genome shotgun (WGS) entry which is preliminary data.</text>
</comment>
<gene>
    <name evidence="1" type="ORF">LTR37_020451</name>
</gene>
<proteinExistence type="predicted"/>
<name>A0ACC3MD84_9PEZI</name>
<reference evidence="1" key="1">
    <citation type="submission" date="2023-07" db="EMBL/GenBank/DDBJ databases">
        <title>Black Yeasts Isolated from many extreme environments.</title>
        <authorList>
            <person name="Coleine C."/>
            <person name="Stajich J.E."/>
            <person name="Selbmann L."/>
        </authorList>
    </citation>
    <scope>NUCLEOTIDE SEQUENCE</scope>
    <source>
        <strain evidence="1">CCFEE 5714</strain>
    </source>
</reference>
<accession>A0ACC3MD84</accession>
<organism evidence="1 2">
    <name type="scientific">Vermiconidia calcicola</name>
    <dbReference type="NCBI Taxonomy" id="1690605"/>
    <lineage>
        <taxon>Eukaryota</taxon>
        <taxon>Fungi</taxon>
        <taxon>Dikarya</taxon>
        <taxon>Ascomycota</taxon>
        <taxon>Pezizomycotina</taxon>
        <taxon>Dothideomycetes</taxon>
        <taxon>Dothideomycetidae</taxon>
        <taxon>Mycosphaerellales</taxon>
        <taxon>Extremaceae</taxon>
        <taxon>Vermiconidia</taxon>
    </lineage>
</organism>
<protein>
    <submittedName>
        <fullName evidence="1">Uncharacterized protein</fullName>
    </submittedName>
</protein>
<evidence type="ECO:0000313" key="2">
    <source>
        <dbReference type="Proteomes" id="UP001281147"/>
    </source>
</evidence>
<dbReference type="EMBL" id="JAUTXU010000358">
    <property type="protein sequence ID" value="KAK3683209.1"/>
    <property type="molecule type" value="Genomic_DNA"/>
</dbReference>